<feature type="compositionally biased region" description="Basic and acidic residues" evidence="1">
    <location>
        <begin position="430"/>
        <end position="495"/>
    </location>
</feature>
<dbReference type="EMBL" id="JAACJL010000057">
    <property type="protein sequence ID" value="KAF4611834.1"/>
    <property type="molecule type" value="Genomic_DNA"/>
</dbReference>
<proteinExistence type="predicted"/>
<dbReference type="SUPFAM" id="SSF56281">
    <property type="entry name" value="Metallo-hydrolase/oxidoreductase"/>
    <property type="match status" value="1"/>
</dbReference>
<dbReference type="InterPro" id="IPR036866">
    <property type="entry name" value="RibonucZ/Hydroxyglut_hydro"/>
</dbReference>
<dbReference type="PANTHER" id="PTHR46018:SF2">
    <property type="entry name" value="ZINC PHOSPHODIESTERASE ELAC PROTEIN 1"/>
    <property type="match status" value="1"/>
</dbReference>
<dbReference type="GO" id="GO:0042781">
    <property type="term" value="F:3'-tRNA processing endoribonuclease activity"/>
    <property type="evidence" value="ECO:0007669"/>
    <property type="project" value="TreeGrafter"/>
</dbReference>
<sequence length="495" mass="54448">MHADHIMGIVPLLRNILWPPQVTMGVFEDEEKTEPRIEIFGPAGLRLFIRQIMKMTFTRTADKYVVHELLTSTDPITPCEPRPAASTDPNTHSPIDFHIAEPNIMHASELRGRDIRPFEDGGDGCWHRITEGKGYYSTISVSAGPILHRDPCIGYTFLETSLPHRKLVILGDTCDPSGIAPLCYNPSPSLLVHEATDSCISPSADALGRLSKRSAQEVTGKALERGHSTPEMAGSFAKMVGAKALILNHIGGRFPAPRTPQDTTRSNIMRDIEKKATYAWGAPQGKLAVAAYDYLRVYVPIPDMNEYEVDQGSGEGDMEIDTEVDVEVVDMARVAAADNSKGKGRDWKNQDDQGEPSGSARGGHSRGHGNSRGRGAHGHGHDKDKEGGNPHRSERTHHRGRGRDSSMSGSSRGHARGSGRGHGHGHGHKHDKDKDRDHERVGDDGHHHHRRGRDDGHHRSHRDNRERGGRGHKDSGASPGRERRHETSSEHGKPE</sequence>
<name>A0A8H4VL41_9AGAR</name>
<feature type="compositionally biased region" description="Basic and acidic residues" evidence="1">
    <location>
        <begin position="379"/>
        <end position="393"/>
    </location>
</feature>
<gene>
    <name evidence="2" type="ORF">D9613_004287</name>
</gene>
<accession>A0A8H4VL41</accession>
<dbReference type="Proteomes" id="UP000521872">
    <property type="component" value="Unassembled WGS sequence"/>
</dbReference>
<feature type="compositionally biased region" description="Basic residues" evidence="1">
    <location>
        <begin position="413"/>
        <end position="429"/>
    </location>
</feature>
<dbReference type="GO" id="GO:0005634">
    <property type="term" value="C:nucleus"/>
    <property type="evidence" value="ECO:0007669"/>
    <property type="project" value="TreeGrafter"/>
</dbReference>
<evidence type="ECO:0000313" key="3">
    <source>
        <dbReference type="Proteomes" id="UP000521872"/>
    </source>
</evidence>
<feature type="compositionally biased region" description="Basic residues" evidence="1">
    <location>
        <begin position="363"/>
        <end position="378"/>
    </location>
</feature>
<feature type="compositionally biased region" description="Basic and acidic residues" evidence="1">
    <location>
        <begin position="340"/>
        <end position="351"/>
    </location>
</feature>
<reference evidence="2 3" key="1">
    <citation type="submission" date="2019-12" db="EMBL/GenBank/DDBJ databases">
        <authorList>
            <person name="Floudas D."/>
            <person name="Bentzer J."/>
            <person name="Ahren D."/>
            <person name="Johansson T."/>
            <person name="Persson P."/>
            <person name="Tunlid A."/>
        </authorList>
    </citation>
    <scope>NUCLEOTIDE SEQUENCE [LARGE SCALE GENOMIC DNA]</scope>
    <source>
        <strain evidence="2 3">CBS 102.39</strain>
    </source>
</reference>
<dbReference type="Gene3D" id="3.60.15.10">
    <property type="entry name" value="Ribonuclease Z/Hydroxyacylglutathione hydrolase-like"/>
    <property type="match status" value="1"/>
</dbReference>
<comment type="caution">
    <text evidence="2">The sequence shown here is derived from an EMBL/GenBank/DDBJ whole genome shotgun (WGS) entry which is preliminary data.</text>
</comment>
<protein>
    <submittedName>
        <fullName evidence="2">Uncharacterized protein</fullName>
    </submittedName>
</protein>
<dbReference type="AlphaFoldDB" id="A0A8H4VL41"/>
<evidence type="ECO:0000313" key="2">
    <source>
        <dbReference type="EMBL" id="KAF4611834.1"/>
    </source>
</evidence>
<feature type="region of interest" description="Disordered" evidence="1">
    <location>
        <begin position="336"/>
        <end position="495"/>
    </location>
</feature>
<keyword evidence="3" id="KW-1185">Reference proteome</keyword>
<organism evidence="2 3">
    <name type="scientific">Agrocybe pediades</name>
    <dbReference type="NCBI Taxonomy" id="84607"/>
    <lineage>
        <taxon>Eukaryota</taxon>
        <taxon>Fungi</taxon>
        <taxon>Dikarya</taxon>
        <taxon>Basidiomycota</taxon>
        <taxon>Agaricomycotina</taxon>
        <taxon>Agaricomycetes</taxon>
        <taxon>Agaricomycetidae</taxon>
        <taxon>Agaricales</taxon>
        <taxon>Agaricineae</taxon>
        <taxon>Strophariaceae</taxon>
        <taxon>Agrocybe</taxon>
    </lineage>
</organism>
<evidence type="ECO:0000256" key="1">
    <source>
        <dbReference type="SAM" id="MobiDB-lite"/>
    </source>
</evidence>
<dbReference type="PANTHER" id="PTHR46018">
    <property type="entry name" value="ZINC PHOSPHODIESTERASE ELAC PROTEIN 1"/>
    <property type="match status" value="1"/>
</dbReference>